<reference evidence="2" key="1">
    <citation type="submission" date="2022-08" db="EMBL/GenBank/DDBJ databases">
        <authorList>
            <person name="Gutierrez-Valencia J."/>
        </authorList>
    </citation>
    <scope>NUCLEOTIDE SEQUENCE</scope>
</reference>
<dbReference type="AlphaFoldDB" id="A0AAV0Q2X3"/>
<accession>A0AAV0Q2X3</accession>
<evidence type="ECO:0000313" key="2">
    <source>
        <dbReference type="EMBL" id="CAI0508825.1"/>
    </source>
</evidence>
<name>A0AAV0Q2X3_9ROSI</name>
<organism evidence="2 3">
    <name type="scientific">Linum tenue</name>
    <dbReference type="NCBI Taxonomy" id="586396"/>
    <lineage>
        <taxon>Eukaryota</taxon>
        <taxon>Viridiplantae</taxon>
        <taxon>Streptophyta</taxon>
        <taxon>Embryophyta</taxon>
        <taxon>Tracheophyta</taxon>
        <taxon>Spermatophyta</taxon>
        <taxon>Magnoliopsida</taxon>
        <taxon>eudicotyledons</taxon>
        <taxon>Gunneridae</taxon>
        <taxon>Pentapetalae</taxon>
        <taxon>rosids</taxon>
        <taxon>fabids</taxon>
        <taxon>Malpighiales</taxon>
        <taxon>Linaceae</taxon>
        <taxon>Linum</taxon>
    </lineage>
</organism>
<keyword evidence="1" id="KW-0472">Membrane</keyword>
<evidence type="ECO:0000256" key="1">
    <source>
        <dbReference type="SAM" id="Phobius"/>
    </source>
</evidence>
<keyword evidence="1" id="KW-1133">Transmembrane helix</keyword>
<proteinExistence type="predicted"/>
<evidence type="ECO:0000313" key="3">
    <source>
        <dbReference type="Proteomes" id="UP001154282"/>
    </source>
</evidence>
<dbReference type="Proteomes" id="UP001154282">
    <property type="component" value="Unassembled WGS sequence"/>
</dbReference>
<sequence length="63" mass="6709">MDRTGDKGYQSFLMDAANISGPKSSITGSSSKAGVCGHIFLFVIIICKAVQIVPAYFSSFELC</sequence>
<protein>
    <submittedName>
        <fullName evidence="2">Uncharacterized protein</fullName>
    </submittedName>
</protein>
<gene>
    <name evidence="2" type="ORF">LITE_LOCUS41155</name>
</gene>
<feature type="transmembrane region" description="Helical" evidence="1">
    <location>
        <begin position="33"/>
        <end position="57"/>
    </location>
</feature>
<keyword evidence="3" id="KW-1185">Reference proteome</keyword>
<dbReference type="EMBL" id="CAMGYJ010000009">
    <property type="protein sequence ID" value="CAI0508825.1"/>
    <property type="molecule type" value="Genomic_DNA"/>
</dbReference>
<keyword evidence="1" id="KW-0812">Transmembrane</keyword>
<comment type="caution">
    <text evidence="2">The sequence shown here is derived from an EMBL/GenBank/DDBJ whole genome shotgun (WGS) entry which is preliminary data.</text>
</comment>